<protein>
    <submittedName>
        <fullName evidence="2">Tripartite tricarboxylate transporter family receptor</fullName>
    </submittedName>
</protein>
<dbReference type="InterPro" id="IPR005064">
    <property type="entry name" value="BUG"/>
</dbReference>
<keyword evidence="3" id="KW-1185">Reference proteome</keyword>
<dbReference type="Gene3D" id="3.40.190.150">
    <property type="entry name" value="Bordetella uptake gene, domain 1"/>
    <property type="match status" value="1"/>
</dbReference>
<keyword evidence="2" id="KW-0675">Receptor</keyword>
<dbReference type="Proteomes" id="UP000199317">
    <property type="component" value="Unassembled WGS sequence"/>
</dbReference>
<accession>A0A1H0WAS6</accession>
<dbReference type="EMBL" id="FNJL01000035">
    <property type="protein sequence ID" value="SDP87879.1"/>
    <property type="molecule type" value="Genomic_DNA"/>
</dbReference>
<evidence type="ECO:0000256" key="1">
    <source>
        <dbReference type="ARBA" id="ARBA00006987"/>
    </source>
</evidence>
<reference evidence="3" key="1">
    <citation type="submission" date="2016-10" db="EMBL/GenBank/DDBJ databases">
        <authorList>
            <person name="Varghese N."/>
            <person name="Submissions S."/>
        </authorList>
    </citation>
    <scope>NUCLEOTIDE SEQUENCE [LARGE SCALE GENOMIC DNA]</scope>
    <source>
        <strain evidence="3">DSM 17101</strain>
    </source>
</reference>
<comment type="similarity">
    <text evidence="1">Belongs to the UPF0065 (bug) family.</text>
</comment>
<dbReference type="AlphaFoldDB" id="A0A1H0WAS6"/>
<name>A0A1H0WAS6_9BURK</name>
<evidence type="ECO:0000313" key="3">
    <source>
        <dbReference type="Proteomes" id="UP000199317"/>
    </source>
</evidence>
<organism evidence="2 3">
    <name type="scientific">Paracidovorax cattleyae</name>
    <dbReference type="NCBI Taxonomy" id="80868"/>
    <lineage>
        <taxon>Bacteria</taxon>
        <taxon>Pseudomonadati</taxon>
        <taxon>Pseudomonadota</taxon>
        <taxon>Betaproteobacteria</taxon>
        <taxon>Burkholderiales</taxon>
        <taxon>Comamonadaceae</taxon>
        <taxon>Paracidovorax</taxon>
    </lineage>
</organism>
<gene>
    <name evidence="2" type="ORF">SAMN04489708_13543</name>
</gene>
<evidence type="ECO:0000313" key="2">
    <source>
        <dbReference type="EMBL" id="SDP87879.1"/>
    </source>
</evidence>
<proteinExistence type="inferred from homology"/>
<dbReference type="Pfam" id="PF03401">
    <property type="entry name" value="TctC"/>
    <property type="match status" value="1"/>
</dbReference>
<sequence length="70" mass="7666">MVAPRGMPPAEVERLGAAIRLVLADPAVVQQLASHGMEAWGSTPEQFAAYAAAERTRWLRIIRDNHITAE</sequence>
<dbReference type="InterPro" id="IPR042100">
    <property type="entry name" value="Bug_dom1"/>
</dbReference>